<reference evidence="11 12" key="1">
    <citation type="submission" date="2020-06" db="EMBL/GenBank/DDBJ databases">
        <authorList>
            <person name="Jo H."/>
        </authorList>
    </citation>
    <scope>NUCLEOTIDE SEQUENCE [LARGE SCALE GENOMIC DNA]</scope>
    <source>
        <strain evidence="11 12">I46</strain>
    </source>
</reference>
<feature type="active site" evidence="7">
    <location>
        <position position="272"/>
    </location>
</feature>
<dbReference type="InterPro" id="IPR001250">
    <property type="entry name" value="Man6P_Isoase-1"/>
</dbReference>
<dbReference type="Pfam" id="PF20511">
    <property type="entry name" value="PMI_typeI_cat"/>
    <property type="match status" value="1"/>
</dbReference>
<dbReference type="GO" id="GO:0004476">
    <property type="term" value="F:mannose-6-phosphate isomerase activity"/>
    <property type="evidence" value="ECO:0007669"/>
    <property type="project" value="UniProtKB-EC"/>
</dbReference>
<dbReference type="EMBL" id="CP058316">
    <property type="protein sequence ID" value="QLD12572.1"/>
    <property type="molecule type" value="Genomic_DNA"/>
</dbReference>
<dbReference type="GO" id="GO:0005829">
    <property type="term" value="C:cytosol"/>
    <property type="evidence" value="ECO:0007669"/>
    <property type="project" value="TreeGrafter"/>
</dbReference>
<evidence type="ECO:0000256" key="4">
    <source>
        <dbReference type="ARBA" id="ARBA00022723"/>
    </source>
</evidence>
<keyword evidence="4 8" id="KW-0479">Metal-binding</keyword>
<dbReference type="Proteomes" id="UP000509638">
    <property type="component" value="Chromosome"/>
</dbReference>
<dbReference type="PRINTS" id="PR00714">
    <property type="entry name" value="MAN6PISMRASE"/>
</dbReference>
<dbReference type="SUPFAM" id="SSF51182">
    <property type="entry name" value="RmlC-like cupins"/>
    <property type="match status" value="1"/>
</dbReference>
<evidence type="ECO:0000313" key="12">
    <source>
        <dbReference type="Proteomes" id="UP000509638"/>
    </source>
</evidence>
<evidence type="ECO:0000259" key="10">
    <source>
        <dbReference type="Pfam" id="PF20511"/>
    </source>
</evidence>
<dbReference type="NCBIfam" id="TIGR00218">
    <property type="entry name" value="manA"/>
    <property type="match status" value="1"/>
</dbReference>
<feature type="binding site" evidence="8">
    <location>
        <position position="253"/>
    </location>
    <ligand>
        <name>Zn(2+)</name>
        <dbReference type="ChEBI" id="CHEBI:29105"/>
    </ligand>
</feature>
<feature type="binding site" evidence="8">
    <location>
        <position position="84"/>
    </location>
    <ligand>
        <name>Zn(2+)</name>
        <dbReference type="ChEBI" id="CHEBI:29105"/>
    </ligand>
</feature>
<dbReference type="InterPro" id="IPR018050">
    <property type="entry name" value="Pmannose_isomerase-type1_CS"/>
</dbReference>
<keyword evidence="5 8" id="KW-0862">Zinc</keyword>
<sequence length="388" mass="40235">MLIPISNVARNYAWGSATLIAELQGREPSPEPEAEIWFGDHPGSPSRVDDGTGRPLDHALAEAGVARLPYLLKILAAATSLSIQAHPSRTEAAAGFAREEADGIPRDADDRLYRDDNHKPEIIVALSDRFRALVGLRPLEQTQRLVASLGSGPGLSALADALHRSDGEEESATLHRVLGWALSGDASDVVDGLAAALSTDRGDAASDFAAERVVLARIAGEFRGDPGLIVATLMNLVELRRGEALFAPAGVLHAYQDGLGVELMAASDNVLRGGLTPKHVDVAELLRIVDTTSGPAPIIEPTTVAPGVSSYDAGVPDFRLARVEASFESVTEIALSGPAIVLATSGDVVVEADGDRVELVPGTAVVVIADSVAVGGAGEAFVAQPGLG</sequence>
<dbReference type="InterPro" id="IPR046457">
    <property type="entry name" value="PMI_typeI_cat"/>
</dbReference>
<dbReference type="Gene3D" id="1.10.441.10">
    <property type="entry name" value="Phosphomannose Isomerase, domain 2"/>
    <property type="match status" value="1"/>
</dbReference>
<comment type="cofactor">
    <cofactor evidence="8">
        <name>Zn(2+)</name>
        <dbReference type="ChEBI" id="CHEBI:29105"/>
    </cofactor>
    <text evidence="8">Binds 1 zinc ion per subunit.</text>
</comment>
<name>A0A7D5EWD8_9MICO</name>
<evidence type="ECO:0000256" key="5">
    <source>
        <dbReference type="ARBA" id="ARBA00022833"/>
    </source>
</evidence>
<feature type="binding site" evidence="8">
    <location>
        <position position="121"/>
    </location>
    <ligand>
        <name>Zn(2+)</name>
        <dbReference type="ChEBI" id="CHEBI:29105"/>
    </ligand>
</feature>
<dbReference type="GO" id="GO:0008270">
    <property type="term" value="F:zinc ion binding"/>
    <property type="evidence" value="ECO:0007669"/>
    <property type="project" value="InterPro"/>
</dbReference>
<evidence type="ECO:0000256" key="7">
    <source>
        <dbReference type="PIRSR" id="PIRSR001480-1"/>
    </source>
</evidence>
<evidence type="ECO:0000313" key="11">
    <source>
        <dbReference type="EMBL" id="QLD12572.1"/>
    </source>
</evidence>
<dbReference type="InterPro" id="IPR016305">
    <property type="entry name" value="Mannose-6-P_Isomerase"/>
</dbReference>
<dbReference type="GO" id="GO:0005975">
    <property type="term" value="P:carbohydrate metabolic process"/>
    <property type="evidence" value="ECO:0007669"/>
    <property type="project" value="InterPro"/>
</dbReference>
<dbReference type="PANTHER" id="PTHR10309">
    <property type="entry name" value="MANNOSE-6-PHOSPHATE ISOMERASE"/>
    <property type="match status" value="1"/>
</dbReference>
<dbReference type="GO" id="GO:0009298">
    <property type="term" value="P:GDP-mannose biosynthetic process"/>
    <property type="evidence" value="ECO:0007669"/>
    <property type="project" value="InterPro"/>
</dbReference>
<protein>
    <recommendedName>
        <fullName evidence="3">mannose-6-phosphate isomerase</fullName>
        <ecNumber evidence="3">5.3.1.8</ecNumber>
    </recommendedName>
</protein>
<feature type="binding site" evidence="8">
    <location>
        <position position="86"/>
    </location>
    <ligand>
        <name>Zn(2+)</name>
        <dbReference type="ChEBI" id="CHEBI:29105"/>
    </ligand>
</feature>
<evidence type="ECO:0000256" key="3">
    <source>
        <dbReference type="ARBA" id="ARBA00011956"/>
    </source>
</evidence>
<evidence type="ECO:0000256" key="2">
    <source>
        <dbReference type="ARBA" id="ARBA00010772"/>
    </source>
</evidence>
<dbReference type="CDD" id="cd07011">
    <property type="entry name" value="cupin_PMI_type_I_N"/>
    <property type="match status" value="1"/>
</dbReference>
<dbReference type="PANTHER" id="PTHR10309:SF0">
    <property type="entry name" value="MANNOSE-6-PHOSPHATE ISOMERASE"/>
    <property type="match status" value="1"/>
</dbReference>
<feature type="region of interest" description="Disordered" evidence="9">
    <location>
        <begin position="30"/>
        <end position="51"/>
    </location>
</feature>
<accession>A0A7D5EWD8</accession>
<comment type="similarity">
    <text evidence="2">Belongs to the mannose-6-phosphate isomerase type 1 family.</text>
</comment>
<organism evidence="11 12">
    <name type="scientific">Microbacterium oleivorans</name>
    <dbReference type="NCBI Taxonomy" id="273677"/>
    <lineage>
        <taxon>Bacteria</taxon>
        <taxon>Bacillati</taxon>
        <taxon>Actinomycetota</taxon>
        <taxon>Actinomycetes</taxon>
        <taxon>Micrococcales</taxon>
        <taxon>Microbacteriaceae</taxon>
        <taxon>Microbacterium</taxon>
    </lineage>
</organism>
<evidence type="ECO:0000256" key="9">
    <source>
        <dbReference type="SAM" id="MobiDB-lite"/>
    </source>
</evidence>
<dbReference type="InterPro" id="IPR014710">
    <property type="entry name" value="RmlC-like_jellyroll"/>
</dbReference>
<dbReference type="RefSeq" id="WP_178013440.1">
    <property type="nucleotide sequence ID" value="NZ_CP058316.1"/>
</dbReference>
<dbReference type="PROSITE" id="PS00965">
    <property type="entry name" value="PMI_I_1"/>
    <property type="match status" value="1"/>
</dbReference>
<proteinExistence type="inferred from homology"/>
<gene>
    <name evidence="11" type="primary">manA</name>
    <name evidence="11" type="ORF">HW566_12810</name>
</gene>
<keyword evidence="6 11" id="KW-0413">Isomerase</keyword>
<dbReference type="Gene3D" id="2.60.120.10">
    <property type="entry name" value="Jelly Rolls"/>
    <property type="match status" value="2"/>
</dbReference>
<comment type="catalytic activity">
    <reaction evidence="1">
        <text>D-mannose 6-phosphate = D-fructose 6-phosphate</text>
        <dbReference type="Rhea" id="RHEA:12356"/>
        <dbReference type="ChEBI" id="CHEBI:58735"/>
        <dbReference type="ChEBI" id="CHEBI:61527"/>
        <dbReference type="EC" id="5.3.1.8"/>
    </reaction>
</comment>
<feature type="domain" description="Phosphomannose isomerase type I catalytic" evidence="10">
    <location>
        <begin position="3"/>
        <end position="138"/>
    </location>
</feature>
<dbReference type="InterPro" id="IPR011051">
    <property type="entry name" value="RmlC_Cupin_sf"/>
</dbReference>
<dbReference type="EC" id="5.3.1.8" evidence="3"/>
<evidence type="ECO:0000256" key="6">
    <source>
        <dbReference type="ARBA" id="ARBA00023235"/>
    </source>
</evidence>
<evidence type="ECO:0000256" key="8">
    <source>
        <dbReference type="PIRSR" id="PIRSR001480-2"/>
    </source>
</evidence>
<dbReference type="PIRSF" id="PIRSF001480">
    <property type="entry name" value="Mannose-6-phosphate_isomerase"/>
    <property type="match status" value="1"/>
</dbReference>
<dbReference type="AlphaFoldDB" id="A0A7D5EWD8"/>
<evidence type="ECO:0000256" key="1">
    <source>
        <dbReference type="ARBA" id="ARBA00000757"/>
    </source>
</evidence>